<dbReference type="InterPro" id="IPR012340">
    <property type="entry name" value="NA-bd_OB-fold"/>
</dbReference>
<accession>A0A6I6MS16</accession>
<sequence>MAQPETGPIAAKPHIKFDPDGKPFIEAHRCRACGAVTADARLACPACASRDGFDAFRVKQTGKLIAYSIVKRSYPGIATPFVSAIAAFDGGLALKANLVGVGFEPEAIAPNIEVRLTFNEALGRTDAEGRAYVGYQFEPQKS</sequence>
<protein>
    <submittedName>
        <fullName evidence="2">Putative nucleic-acid-binding protein containing a Zn-ribbon</fullName>
    </submittedName>
</protein>
<dbReference type="InterPro" id="IPR052513">
    <property type="entry name" value="Thioester_dehydratase-like"/>
</dbReference>
<dbReference type="AlphaFoldDB" id="A0A6I6MS16"/>
<dbReference type="RefSeq" id="WP_158766985.1">
    <property type="nucleotide sequence ID" value="NZ_CP047045.1"/>
</dbReference>
<dbReference type="EMBL" id="CP047045">
    <property type="protein sequence ID" value="QGZ96178.1"/>
    <property type="molecule type" value="Genomic_DNA"/>
</dbReference>
<gene>
    <name evidence="2" type="ORF">DSM104635_03036</name>
</gene>
<dbReference type="Pfam" id="PF01796">
    <property type="entry name" value="OB_ChsH2_C"/>
    <property type="match status" value="1"/>
</dbReference>
<evidence type="ECO:0000259" key="1">
    <source>
        <dbReference type="Pfam" id="PF01796"/>
    </source>
</evidence>
<evidence type="ECO:0000313" key="2">
    <source>
        <dbReference type="EMBL" id="QGZ96178.1"/>
    </source>
</evidence>
<dbReference type="InterPro" id="IPR002878">
    <property type="entry name" value="ChsH2_C"/>
</dbReference>
<keyword evidence="3" id="KW-1185">Reference proteome</keyword>
<dbReference type="SUPFAM" id="SSF50249">
    <property type="entry name" value="Nucleic acid-binding proteins"/>
    <property type="match status" value="1"/>
</dbReference>
<dbReference type="KEGG" id="tsv:DSM104635_03036"/>
<organism evidence="2 3">
    <name type="scientific">Terricaulis silvestris</name>
    <dbReference type="NCBI Taxonomy" id="2686094"/>
    <lineage>
        <taxon>Bacteria</taxon>
        <taxon>Pseudomonadati</taxon>
        <taxon>Pseudomonadota</taxon>
        <taxon>Alphaproteobacteria</taxon>
        <taxon>Caulobacterales</taxon>
        <taxon>Caulobacteraceae</taxon>
        <taxon>Terricaulis</taxon>
    </lineage>
</organism>
<dbReference type="PANTHER" id="PTHR34075:SF5">
    <property type="entry name" value="BLR3430 PROTEIN"/>
    <property type="match status" value="1"/>
</dbReference>
<proteinExistence type="predicted"/>
<dbReference type="Proteomes" id="UP000431269">
    <property type="component" value="Chromosome"/>
</dbReference>
<name>A0A6I6MS16_9CAUL</name>
<dbReference type="PANTHER" id="PTHR34075">
    <property type="entry name" value="BLR3430 PROTEIN"/>
    <property type="match status" value="1"/>
</dbReference>
<feature type="domain" description="ChsH2 C-terminal OB-fold" evidence="1">
    <location>
        <begin position="58"/>
        <end position="118"/>
    </location>
</feature>
<evidence type="ECO:0000313" key="3">
    <source>
        <dbReference type="Proteomes" id="UP000431269"/>
    </source>
</evidence>
<reference evidence="3" key="1">
    <citation type="submission" date="2019-12" db="EMBL/GenBank/DDBJ databases">
        <title>Complete genome of Terracaulis silvestris 0127_4.</title>
        <authorList>
            <person name="Vieira S."/>
            <person name="Riedel T."/>
            <person name="Sproer C."/>
            <person name="Pascual J."/>
            <person name="Boedeker C."/>
            <person name="Overmann J."/>
        </authorList>
    </citation>
    <scope>NUCLEOTIDE SEQUENCE [LARGE SCALE GENOMIC DNA]</scope>
    <source>
        <strain evidence="3">0127_4</strain>
    </source>
</reference>